<evidence type="ECO:0000256" key="16">
    <source>
        <dbReference type="PIRSR" id="PIRSR036426-1"/>
    </source>
</evidence>
<keyword evidence="4 15" id="KW-0489">Methyltransferase</keyword>
<dbReference type="GO" id="GO:0051287">
    <property type="term" value="F:NAD binding"/>
    <property type="evidence" value="ECO:0007669"/>
    <property type="project" value="InterPro"/>
</dbReference>
<feature type="binding site" evidence="15">
    <location>
        <begin position="339"/>
        <end position="340"/>
    </location>
    <ligand>
        <name>S-adenosyl-L-methionine</name>
        <dbReference type="ChEBI" id="CHEBI:59789"/>
    </ligand>
</feature>
<dbReference type="Pfam" id="PF14824">
    <property type="entry name" value="Sirohm_synth_M"/>
    <property type="match status" value="1"/>
</dbReference>
<dbReference type="InterPro" id="IPR000878">
    <property type="entry name" value="4pyrrol_Mease"/>
</dbReference>
<dbReference type="GO" id="GO:0009236">
    <property type="term" value="P:cobalamin biosynthetic process"/>
    <property type="evidence" value="ECO:0007669"/>
    <property type="project" value="UniProtKB-UniRule"/>
</dbReference>
<name>A0A378XGQ8_9BURK</name>
<feature type="domain" description="Tetrapyrrole methylase" evidence="18">
    <location>
        <begin position="226"/>
        <end position="435"/>
    </location>
</feature>
<dbReference type="InterPro" id="IPR037115">
    <property type="entry name" value="Sirohaem_synt_dimer_dom_sf"/>
</dbReference>
<evidence type="ECO:0000313" key="24">
    <source>
        <dbReference type="Proteomes" id="UP000594903"/>
    </source>
</evidence>
<dbReference type="InterPro" id="IPR014777">
    <property type="entry name" value="4pyrrole_Mease_sub1"/>
</dbReference>
<dbReference type="GO" id="GO:0043115">
    <property type="term" value="F:precorrin-2 dehydrogenase activity"/>
    <property type="evidence" value="ECO:0007669"/>
    <property type="project" value="UniProtKB-UniRule"/>
</dbReference>
<dbReference type="InterPro" id="IPR050161">
    <property type="entry name" value="Siro_Cobalamin_biosynth"/>
</dbReference>
<comment type="pathway">
    <text evidence="15">Porphyrin-containing compound metabolism; siroheme biosynthesis; siroheme from sirohydrochlorin: step 1/1.</text>
</comment>
<keyword evidence="11 15" id="KW-0511">Multifunctional enzyme</keyword>
<dbReference type="AlphaFoldDB" id="A0A378XGQ8"/>
<dbReference type="EC" id="4.99.1.4" evidence="15"/>
<evidence type="ECO:0000256" key="8">
    <source>
        <dbReference type="ARBA" id="ARBA00023027"/>
    </source>
</evidence>
<evidence type="ECO:0000259" key="20">
    <source>
        <dbReference type="Pfam" id="PF14824"/>
    </source>
</evidence>
<feature type="region of interest" description="Uroporphyrinogen-III C-methyltransferase" evidence="15">
    <location>
        <begin position="224"/>
        <end position="477"/>
    </location>
</feature>
<protein>
    <recommendedName>
        <fullName evidence="15">Siroheme synthase</fullName>
    </recommendedName>
    <domain>
        <recommendedName>
            <fullName evidence="15">Uroporphyrinogen-III C-methyltransferase</fullName>
            <shortName evidence="15">Urogen III methylase</shortName>
            <ecNumber evidence="15">2.1.1.107</ecNumber>
        </recommendedName>
        <alternativeName>
            <fullName evidence="15">SUMT</fullName>
        </alternativeName>
        <alternativeName>
            <fullName evidence="15">Uroporphyrinogen III methylase</fullName>
            <shortName evidence="15">UROM</shortName>
        </alternativeName>
    </domain>
    <domain>
        <recommendedName>
            <fullName evidence="15">Precorrin-2 dehydrogenase</fullName>
            <ecNumber evidence="15">1.3.1.76</ecNumber>
        </recommendedName>
    </domain>
    <domain>
        <recommendedName>
            <fullName evidence="15">Sirohydrochlorin ferrochelatase</fullName>
            <ecNumber evidence="15">4.99.1.4</ecNumber>
        </recommendedName>
    </domain>
</protein>
<dbReference type="SUPFAM" id="SSF75615">
    <property type="entry name" value="Siroheme synthase middle domains-like"/>
    <property type="match status" value="1"/>
</dbReference>
<feature type="domain" description="Siroheme synthase central" evidence="20">
    <location>
        <begin position="124"/>
        <end position="150"/>
    </location>
</feature>
<dbReference type="PANTHER" id="PTHR45790:SF1">
    <property type="entry name" value="SIROHEME SYNTHASE"/>
    <property type="match status" value="1"/>
</dbReference>
<dbReference type="FunFam" id="3.40.1010.10:FF:000001">
    <property type="entry name" value="Siroheme synthase"/>
    <property type="match status" value="1"/>
</dbReference>
<keyword evidence="6 15" id="KW-0949">S-adenosyl-L-methionine</keyword>
<comment type="function">
    <text evidence="15">Multifunctional enzyme that catalyzes the SAM-dependent methylations of uroporphyrinogen III at position C-2 and C-7 to form precorrin-2 via precorrin-1. Then it catalyzes the NAD-dependent ring dehydrogenation of precorrin-2 to yield sirohydrochlorin. Finally, it catalyzes the ferrochelation of sirohydrochlorin to yield siroheme.</text>
</comment>
<comment type="pathway">
    <text evidence="15">Cofactor biosynthesis; adenosylcobalamin biosynthesis; sirohydrochlorin from precorrin-2: step 1/1.</text>
</comment>
<evidence type="ECO:0000256" key="7">
    <source>
        <dbReference type="ARBA" id="ARBA00023002"/>
    </source>
</evidence>
<dbReference type="PROSITE" id="PS00839">
    <property type="entry name" value="SUMT_1"/>
    <property type="match status" value="1"/>
</dbReference>
<dbReference type="PANTHER" id="PTHR45790">
    <property type="entry name" value="SIROHEME SYNTHASE-RELATED"/>
    <property type="match status" value="1"/>
</dbReference>
<keyword evidence="5 15" id="KW-0808">Transferase</keyword>
<dbReference type="Proteomes" id="UP000254603">
    <property type="component" value="Unassembled WGS sequence"/>
</dbReference>
<dbReference type="FunFam" id="3.30.950.10:FF:000001">
    <property type="entry name" value="Siroheme synthase"/>
    <property type="match status" value="1"/>
</dbReference>
<dbReference type="EC" id="1.3.1.76" evidence="15"/>
<dbReference type="InterPro" id="IPR012409">
    <property type="entry name" value="Sirohaem_synth"/>
</dbReference>
<comment type="similarity">
    <text evidence="2 17">Belongs to the precorrin methyltransferase family.</text>
</comment>
<dbReference type="SUPFAM" id="SSF53790">
    <property type="entry name" value="Tetrapyrrole methylase"/>
    <property type="match status" value="1"/>
</dbReference>
<comment type="catalytic activity">
    <reaction evidence="13 15">
        <text>precorrin-2 + NAD(+) = sirohydrochlorin + NADH + 2 H(+)</text>
        <dbReference type="Rhea" id="RHEA:15613"/>
        <dbReference type="ChEBI" id="CHEBI:15378"/>
        <dbReference type="ChEBI" id="CHEBI:57540"/>
        <dbReference type="ChEBI" id="CHEBI:57945"/>
        <dbReference type="ChEBI" id="CHEBI:58351"/>
        <dbReference type="ChEBI" id="CHEBI:58827"/>
        <dbReference type="EC" id="1.3.1.76"/>
    </reaction>
</comment>
<evidence type="ECO:0000259" key="18">
    <source>
        <dbReference type="Pfam" id="PF00590"/>
    </source>
</evidence>
<dbReference type="UniPathway" id="UPA00148">
    <property type="reaction ID" value="UER00211"/>
</dbReference>
<evidence type="ECO:0000313" key="23">
    <source>
        <dbReference type="Proteomes" id="UP000254603"/>
    </source>
</evidence>
<gene>
    <name evidence="15 22" type="primary">cysG</name>
    <name evidence="21" type="synonym">cobA</name>
    <name evidence="21" type="ORF">I6G29_06575</name>
    <name evidence="22" type="ORF">NCTC11997_01371</name>
</gene>
<feature type="active site" description="Proton acceptor" evidence="15 16">
    <location>
        <position position="256"/>
    </location>
</feature>
<keyword evidence="3 15" id="KW-0169">Cobalamin biosynthesis</keyword>
<evidence type="ECO:0000256" key="15">
    <source>
        <dbReference type="HAMAP-Rule" id="MF_01646"/>
    </source>
</evidence>
<dbReference type="InterPro" id="IPR019478">
    <property type="entry name" value="Sirohaem_synthase_dimer_dom"/>
</dbReference>
<dbReference type="NCBIfam" id="NF004790">
    <property type="entry name" value="PRK06136.1"/>
    <property type="match status" value="1"/>
</dbReference>
<evidence type="ECO:0000256" key="10">
    <source>
        <dbReference type="ARBA" id="ARBA00023244"/>
    </source>
</evidence>
<dbReference type="NCBIfam" id="NF007922">
    <property type="entry name" value="PRK10637.1"/>
    <property type="match status" value="1"/>
</dbReference>
<feature type="region of interest" description="Precorrin-2 dehydrogenase / sirohydrochlorin ferrochelatase" evidence="15">
    <location>
        <begin position="1"/>
        <end position="207"/>
    </location>
</feature>
<evidence type="ECO:0000256" key="12">
    <source>
        <dbReference type="ARBA" id="ARBA00025705"/>
    </source>
</evidence>
<comment type="pathway">
    <text evidence="12 15">Porphyrin-containing compound metabolism; siroheme biosynthesis; precorrin-2 from uroporphyrinogen III: step 1/1.</text>
</comment>
<dbReference type="GO" id="GO:0004851">
    <property type="term" value="F:uroporphyrin-III C-methyltransferase activity"/>
    <property type="evidence" value="ECO:0007669"/>
    <property type="project" value="UniProtKB-UniRule"/>
</dbReference>
<comment type="pathway">
    <text evidence="14 15">Cofactor biosynthesis; adenosylcobalamin biosynthesis; precorrin-2 from uroporphyrinogen III: step 1/1.</text>
</comment>
<keyword evidence="15" id="KW-0597">Phosphoprotein</keyword>
<comment type="catalytic activity">
    <reaction evidence="15">
        <text>uroporphyrinogen III + 2 S-adenosyl-L-methionine = precorrin-2 + 2 S-adenosyl-L-homocysteine + H(+)</text>
        <dbReference type="Rhea" id="RHEA:32459"/>
        <dbReference type="ChEBI" id="CHEBI:15378"/>
        <dbReference type="ChEBI" id="CHEBI:57308"/>
        <dbReference type="ChEBI" id="CHEBI:57856"/>
        <dbReference type="ChEBI" id="CHEBI:58827"/>
        <dbReference type="ChEBI" id="CHEBI:59789"/>
        <dbReference type="EC" id="2.1.1.107"/>
    </reaction>
</comment>
<dbReference type="UniPathway" id="UPA00262">
    <property type="reaction ID" value="UER00211"/>
</dbReference>
<keyword evidence="9 15" id="KW-0456">Lyase</keyword>
<accession>A0A378XGQ8</accession>
<dbReference type="NCBIfam" id="TIGR01469">
    <property type="entry name" value="cobA_cysG_Cterm"/>
    <property type="match status" value="1"/>
</dbReference>
<dbReference type="InterPro" id="IPR003043">
    <property type="entry name" value="Uropor_MeTrfase_CS"/>
</dbReference>
<dbReference type="EC" id="2.1.1.107" evidence="15"/>
<dbReference type="Pfam" id="PF10414">
    <property type="entry name" value="CysG_dimeriser"/>
    <property type="match status" value="1"/>
</dbReference>
<dbReference type="OrthoDB" id="9815856at2"/>
<keyword evidence="8 15" id="KW-0520">NAD</keyword>
<dbReference type="Gene3D" id="3.40.50.720">
    <property type="entry name" value="NAD(P)-binding Rossmann-like Domain"/>
    <property type="match status" value="1"/>
</dbReference>
<evidence type="ECO:0000256" key="4">
    <source>
        <dbReference type="ARBA" id="ARBA00022603"/>
    </source>
</evidence>
<dbReference type="InterPro" id="IPR036291">
    <property type="entry name" value="NAD(P)-bd_dom_sf"/>
</dbReference>
<comment type="similarity">
    <text evidence="15">In the C-terminal section; belongs to the precorrin methyltransferase family.</text>
</comment>
<comment type="similarity">
    <text evidence="15">In the N-terminal section; belongs to the precorrin-2 dehydrogenase / sirohydrochlorin ferrochelatase family.</text>
</comment>
<dbReference type="Gene3D" id="3.30.160.110">
    <property type="entry name" value="Siroheme synthase, domain 2"/>
    <property type="match status" value="1"/>
</dbReference>
<feature type="binding site" evidence="15">
    <location>
        <begin position="47"/>
        <end position="48"/>
    </location>
    <ligand>
        <name>NAD(+)</name>
        <dbReference type="ChEBI" id="CHEBI:57540"/>
    </ligand>
</feature>
<dbReference type="HAMAP" id="MF_01646">
    <property type="entry name" value="Siroheme_synth"/>
    <property type="match status" value="1"/>
</dbReference>
<dbReference type="InterPro" id="IPR035996">
    <property type="entry name" value="4pyrrol_Methylase_sf"/>
</dbReference>
<feature type="binding site" evidence="15">
    <location>
        <position position="233"/>
    </location>
    <ligand>
        <name>S-adenosyl-L-methionine</name>
        <dbReference type="ChEBI" id="CHEBI:59789"/>
    </ligand>
</feature>
<feature type="binding site" evidence="15">
    <location>
        <begin position="309"/>
        <end position="311"/>
    </location>
    <ligand>
        <name>S-adenosyl-L-methionine</name>
        <dbReference type="ChEBI" id="CHEBI:59789"/>
    </ligand>
</feature>
<evidence type="ECO:0000256" key="1">
    <source>
        <dbReference type="ARBA" id="ARBA00005010"/>
    </source>
</evidence>
<dbReference type="Pfam" id="PF13241">
    <property type="entry name" value="NAD_binding_7"/>
    <property type="match status" value="1"/>
</dbReference>
<dbReference type="Gene3D" id="3.30.950.10">
    <property type="entry name" value="Methyltransferase, Cobalt-precorrin-4 Transmethylase, Domain 2"/>
    <property type="match status" value="1"/>
</dbReference>
<dbReference type="InterPro" id="IPR006366">
    <property type="entry name" value="CobA/CysG_C"/>
</dbReference>
<evidence type="ECO:0000256" key="3">
    <source>
        <dbReference type="ARBA" id="ARBA00022573"/>
    </source>
</evidence>
<sequence length="477" mass="51714">MNDSSSFFALFANLHNRPVLLVGAGTVAERKALALLKAGARIKVVARELSEQFVNWQLEGHIEYLGEEFHPQQLSTVYLVVAATNDEALNQRVYVAAEAQSTFCNVVDSPKHCSYITPAVIDRHPLQIAISSGGTAPVLARLWRERIESQLPQHIGKVASFVDRWRQEVKTKIKTLAKRRNFWEEILQGPLSGTIEVGDEERAMQIMRDAIQQAQNKQHQQPLGEVVLVGAGPGDAGLLTLKALQAIQAADVVLYDALVSPAVLELVRRDADRINVGKRAGAHHVIQEKTNALMVKLAKEGQRVVRLKGGDPFVFGRGGEEAQVLAKEGIPFRIVPGISAALGATAYAGIPLTHRELAHSAILISGSGAEEKDANDWQALAKTEQTLVIYMGSLKAATIQKQLIANGRKANTPIAIISRGTTEQQEVVTGSLAELSQLALAAPRPSLIVIGEVVSLHQELAWNNQHAITATEVALRA</sequence>
<dbReference type="InterPro" id="IPR006367">
    <property type="entry name" value="Sirohaem_synthase_N"/>
</dbReference>
<dbReference type="SUPFAM" id="SSF51735">
    <property type="entry name" value="NAD(P)-binding Rossmann-fold domains"/>
    <property type="match status" value="1"/>
</dbReference>
<evidence type="ECO:0000313" key="21">
    <source>
        <dbReference type="EMBL" id="QPT41185.1"/>
    </source>
</evidence>
<feature type="modified residue" description="Phosphoserine" evidence="15">
    <location>
        <position position="132"/>
    </location>
</feature>
<comment type="pathway">
    <text evidence="1 15">Porphyrin-containing compound metabolism; siroheme biosynthesis; sirohydrochlorin from precorrin-2: step 1/1.</text>
</comment>
<evidence type="ECO:0000256" key="2">
    <source>
        <dbReference type="ARBA" id="ARBA00005879"/>
    </source>
</evidence>
<dbReference type="EMBL" id="UGSB01000001">
    <property type="protein sequence ID" value="SUA53996.1"/>
    <property type="molecule type" value="Genomic_DNA"/>
</dbReference>
<dbReference type="Pfam" id="PF00590">
    <property type="entry name" value="TP_methylase"/>
    <property type="match status" value="1"/>
</dbReference>
<evidence type="ECO:0000256" key="14">
    <source>
        <dbReference type="ARBA" id="ARBA00060548"/>
    </source>
</evidence>
<dbReference type="Gene3D" id="1.10.8.210">
    <property type="entry name" value="Sirohaem synthase, dimerisation domain"/>
    <property type="match status" value="1"/>
</dbReference>
<evidence type="ECO:0000256" key="5">
    <source>
        <dbReference type="ARBA" id="ARBA00022679"/>
    </source>
</evidence>
<reference evidence="22 23" key="1">
    <citation type="submission" date="2018-06" db="EMBL/GenBank/DDBJ databases">
        <authorList>
            <consortium name="Pathogen Informatics"/>
            <person name="Doyle S."/>
        </authorList>
    </citation>
    <scope>NUCLEOTIDE SEQUENCE [LARGE SCALE GENOMIC DNA]</scope>
    <source>
        <strain evidence="22 23">NCTC11997</strain>
    </source>
</reference>
<organism evidence="22 23">
    <name type="scientific">Oligella ureolytica</name>
    <dbReference type="NCBI Taxonomy" id="90244"/>
    <lineage>
        <taxon>Bacteria</taxon>
        <taxon>Pseudomonadati</taxon>
        <taxon>Pseudomonadota</taxon>
        <taxon>Betaproteobacteria</taxon>
        <taxon>Burkholderiales</taxon>
        <taxon>Alcaligenaceae</taxon>
        <taxon>Oligella</taxon>
    </lineage>
</organism>
<evidence type="ECO:0000313" key="22">
    <source>
        <dbReference type="EMBL" id="SUA53996.1"/>
    </source>
</evidence>
<dbReference type="STRING" id="1122619.GCA_000373745_01780"/>
<reference evidence="21 24" key="2">
    <citation type="submission" date="2020-12" db="EMBL/GenBank/DDBJ databases">
        <title>FDA dAtabase for Regulatory Grade micrObial Sequences (FDA-ARGOS): Supporting development and validation of Infectious Disease Dx tests.</title>
        <authorList>
            <person name="Sproer C."/>
            <person name="Gronow S."/>
            <person name="Severitt S."/>
            <person name="Schroder I."/>
            <person name="Tallon L."/>
            <person name="Sadzewicz L."/>
            <person name="Zhao X."/>
            <person name="Boylan J."/>
            <person name="Ott S."/>
            <person name="Bowen H."/>
            <person name="Vavikolanu K."/>
            <person name="Mehta A."/>
            <person name="Aluvathingal J."/>
            <person name="Nadendla S."/>
            <person name="Lowell S."/>
            <person name="Myers T."/>
            <person name="Yan Y."/>
            <person name="Sichtig H."/>
        </authorList>
    </citation>
    <scope>NUCLEOTIDE SEQUENCE [LARGE SCALE GENOMIC DNA]</scope>
    <source>
        <strain evidence="21 24">FDAARGOS_872</strain>
    </source>
</reference>
<feature type="binding site" evidence="15">
    <location>
        <position position="314"/>
    </location>
    <ligand>
        <name>S-adenosyl-L-methionine</name>
        <dbReference type="ChEBI" id="CHEBI:59789"/>
    </ligand>
</feature>
<comment type="catalytic activity">
    <reaction evidence="15">
        <text>siroheme + 2 H(+) = sirohydrochlorin + Fe(2+)</text>
        <dbReference type="Rhea" id="RHEA:24360"/>
        <dbReference type="ChEBI" id="CHEBI:15378"/>
        <dbReference type="ChEBI" id="CHEBI:29033"/>
        <dbReference type="ChEBI" id="CHEBI:58351"/>
        <dbReference type="ChEBI" id="CHEBI:60052"/>
        <dbReference type="EC" id="4.99.1.4"/>
    </reaction>
</comment>
<proteinExistence type="inferred from homology"/>
<evidence type="ECO:0000256" key="11">
    <source>
        <dbReference type="ARBA" id="ARBA00023268"/>
    </source>
</evidence>
<feature type="binding site" evidence="15">
    <location>
        <position position="420"/>
    </location>
    <ligand>
        <name>S-adenosyl-L-methionine</name>
        <dbReference type="ChEBI" id="CHEBI:59789"/>
    </ligand>
</feature>
<feature type="binding site" evidence="15">
    <location>
        <begin position="26"/>
        <end position="27"/>
    </location>
    <ligand>
        <name>NAD(+)</name>
        <dbReference type="ChEBI" id="CHEBI:57540"/>
    </ligand>
</feature>
<evidence type="ECO:0000256" key="6">
    <source>
        <dbReference type="ARBA" id="ARBA00022691"/>
    </source>
</evidence>
<dbReference type="GO" id="GO:0019354">
    <property type="term" value="P:siroheme biosynthetic process"/>
    <property type="evidence" value="ECO:0007669"/>
    <property type="project" value="UniProtKB-UniRule"/>
</dbReference>
<dbReference type="Proteomes" id="UP000594903">
    <property type="component" value="Chromosome"/>
</dbReference>
<keyword evidence="24" id="KW-1185">Reference proteome</keyword>
<dbReference type="PROSITE" id="PS00840">
    <property type="entry name" value="SUMT_2"/>
    <property type="match status" value="1"/>
</dbReference>
<dbReference type="NCBIfam" id="TIGR01470">
    <property type="entry name" value="cysG_Nterm"/>
    <property type="match status" value="1"/>
</dbReference>
<evidence type="ECO:0000256" key="13">
    <source>
        <dbReference type="ARBA" id="ARBA00047561"/>
    </source>
</evidence>
<dbReference type="GO" id="GO:0051266">
    <property type="term" value="F:sirohydrochlorin ferrochelatase activity"/>
    <property type="evidence" value="ECO:0007669"/>
    <property type="project" value="UniProtKB-EC"/>
</dbReference>
<dbReference type="GO" id="GO:0032259">
    <property type="term" value="P:methylation"/>
    <property type="evidence" value="ECO:0007669"/>
    <property type="project" value="UniProtKB-KW"/>
</dbReference>
<feature type="domain" description="Sirohaem synthase dimerisation" evidence="19">
    <location>
        <begin position="154"/>
        <end position="211"/>
    </location>
</feature>
<dbReference type="PIRSF" id="PIRSF036426">
    <property type="entry name" value="Sirohaem_synth"/>
    <property type="match status" value="1"/>
</dbReference>
<dbReference type="RefSeq" id="WP_018574955.1">
    <property type="nucleotide sequence ID" value="NZ_CP065725.1"/>
</dbReference>
<dbReference type="InterPro" id="IPR028281">
    <property type="entry name" value="Sirohaem_synthase_central"/>
</dbReference>
<keyword evidence="7 15" id="KW-0560">Oxidoreductase</keyword>
<dbReference type="InterPro" id="IPR014776">
    <property type="entry name" value="4pyrrole_Mease_sub2"/>
</dbReference>
<evidence type="ECO:0000256" key="9">
    <source>
        <dbReference type="ARBA" id="ARBA00023239"/>
    </source>
</evidence>
<dbReference type="Gene3D" id="3.40.1010.10">
    <property type="entry name" value="Cobalt-precorrin-4 Transmethylase, Domain 1"/>
    <property type="match status" value="1"/>
</dbReference>
<evidence type="ECO:0000256" key="17">
    <source>
        <dbReference type="RuleBase" id="RU003960"/>
    </source>
</evidence>
<dbReference type="EMBL" id="CP065725">
    <property type="protein sequence ID" value="QPT41185.1"/>
    <property type="molecule type" value="Genomic_DNA"/>
</dbReference>
<evidence type="ECO:0000259" key="19">
    <source>
        <dbReference type="Pfam" id="PF10414"/>
    </source>
</evidence>
<feature type="binding site" evidence="15">
    <location>
        <position position="391"/>
    </location>
    <ligand>
        <name>S-adenosyl-L-methionine</name>
        <dbReference type="ChEBI" id="CHEBI:59789"/>
    </ligand>
</feature>
<feature type="active site" description="Proton donor" evidence="15 16">
    <location>
        <position position="278"/>
    </location>
</feature>
<keyword evidence="10 15" id="KW-0627">Porphyrin biosynthesis</keyword>
<dbReference type="CDD" id="cd11642">
    <property type="entry name" value="SUMT"/>
    <property type="match status" value="1"/>
</dbReference>